<dbReference type="PANTHER" id="PTHR16305:SF28">
    <property type="entry name" value="GUANYLATE CYCLASE DOMAIN-CONTAINING PROTEIN"/>
    <property type="match status" value="1"/>
</dbReference>
<dbReference type="EMBL" id="VGLS01000568">
    <property type="protein sequence ID" value="MBM3225417.1"/>
    <property type="molecule type" value="Genomic_DNA"/>
</dbReference>
<keyword evidence="1" id="KW-0547">Nucleotide-binding</keyword>
<dbReference type="GO" id="GO:0004016">
    <property type="term" value="F:adenylate cyclase activity"/>
    <property type="evidence" value="ECO:0007669"/>
    <property type="project" value="TreeGrafter"/>
</dbReference>
<gene>
    <name evidence="4" type="ORF">FJZ47_16665</name>
</gene>
<evidence type="ECO:0000256" key="2">
    <source>
        <dbReference type="ARBA" id="ARBA00022840"/>
    </source>
</evidence>
<dbReference type="PANTHER" id="PTHR16305">
    <property type="entry name" value="TESTICULAR SOLUBLE ADENYLYL CYCLASE"/>
    <property type="match status" value="1"/>
</dbReference>
<dbReference type="InterPro" id="IPR036250">
    <property type="entry name" value="AcylCo_DH-like_C"/>
</dbReference>
<reference evidence="4" key="1">
    <citation type="submission" date="2019-03" db="EMBL/GenBank/DDBJ databases">
        <title>Lake Tanganyika Metagenome-Assembled Genomes (MAGs).</title>
        <authorList>
            <person name="Tran P."/>
        </authorList>
    </citation>
    <scope>NUCLEOTIDE SEQUENCE</scope>
    <source>
        <strain evidence="4">K_DeepCast_65m_m2_066</strain>
    </source>
</reference>
<dbReference type="InterPro" id="IPR027417">
    <property type="entry name" value="P-loop_NTPase"/>
</dbReference>
<organism evidence="4 5">
    <name type="scientific">Tectimicrobiota bacterium</name>
    <dbReference type="NCBI Taxonomy" id="2528274"/>
    <lineage>
        <taxon>Bacteria</taxon>
        <taxon>Pseudomonadati</taxon>
        <taxon>Nitrospinota/Tectimicrobiota group</taxon>
        <taxon>Candidatus Tectimicrobiota</taxon>
    </lineage>
</organism>
<proteinExistence type="predicted"/>
<dbReference type="Pfam" id="PF13191">
    <property type="entry name" value="AAA_16"/>
    <property type="match status" value="1"/>
</dbReference>
<dbReference type="SUPFAM" id="SSF52540">
    <property type="entry name" value="P-loop containing nucleoside triphosphate hydrolases"/>
    <property type="match status" value="1"/>
</dbReference>
<dbReference type="Gene3D" id="1.20.140.10">
    <property type="entry name" value="Butyryl-CoA Dehydrogenase, subunit A, domain 3"/>
    <property type="match status" value="1"/>
</dbReference>
<evidence type="ECO:0000313" key="5">
    <source>
        <dbReference type="Proteomes" id="UP000712673"/>
    </source>
</evidence>
<dbReference type="GO" id="GO:0005737">
    <property type="term" value="C:cytoplasm"/>
    <property type="evidence" value="ECO:0007669"/>
    <property type="project" value="TreeGrafter"/>
</dbReference>
<keyword evidence="2" id="KW-0067">ATP-binding</keyword>
<dbReference type="Pfam" id="PF13424">
    <property type="entry name" value="TPR_12"/>
    <property type="match status" value="1"/>
</dbReference>
<dbReference type="Proteomes" id="UP000712673">
    <property type="component" value="Unassembled WGS sequence"/>
</dbReference>
<comment type="caution">
    <text evidence="4">The sequence shown here is derived from an EMBL/GenBank/DDBJ whole genome shotgun (WGS) entry which is preliminary data.</text>
</comment>
<feature type="domain" description="Orc1-like AAA ATPase" evidence="3">
    <location>
        <begin position="13"/>
        <end position="196"/>
    </location>
</feature>
<dbReference type="GO" id="GO:0005524">
    <property type="term" value="F:ATP binding"/>
    <property type="evidence" value="ECO:0007669"/>
    <property type="project" value="UniProtKB-KW"/>
</dbReference>
<name>A0A938B1W8_UNCTE</name>
<evidence type="ECO:0000256" key="1">
    <source>
        <dbReference type="ARBA" id="ARBA00022741"/>
    </source>
</evidence>
<sequence>MRRESPPSRPLTPLVGREAEIAILLERWNQVKAGFGQVVLLRGEAGIGKSRLVAAVCAKIAQEPHVCLEGRCAPYDQHVAWSPLTTALQRFLDWCPHVSPATQCIALEQVAQQYGLPLATTVPGLVLLLGSTRTAAPDDLPPLDPQHQRQQILLALLALLTAVARQQPLVFILEDVHWSDPSTLELLERLVDAGPTAAIYTIVTCRPPWQPAWISRAHVTPLVVPRLSPTQAATLVTRVAGSATVPTEVLHHLVQQTDGVPLFLEELTKTVLESDTVPQLAGLPLPIPTTLHDSLMARLDRLDTAKRLVQVGSIIGREFSYTLLQALTALEDTTLQRDLAQLVAAELVYQQGLPPQATYVFKHALIRDVAYQSMLQRTRQQLHARLVRVCTEGAPPAAVLPPALLAHHATQAELLPQALVYWQQAGAHALQQGAYHEALRHVQQGFALLDHLPAGPARLRHETELSLALTPILLILHGAGSPEVERLTSRAYALSQQLEQSPTLFPALRGLHYVAWTQGQLQTAQELAERLLALAQRSTDAVWQMEAHLAMGTTLWYHGQCVPALQHLEQGLSVRDPRQQLTVQRVPHPELGCLLYSALVLWYLGYPEQAERRMQEGLACAAQMTQPHHLVWAQHLGALFYRLGRQLPQAQALTETAVQAATAQGMTFAVAGGHLLQEWAHPDHLLAPFAQYQARLTAYRARNGPLGLAQHLVWLAEAYGQCGQPSEGLHALAEAQHLVAYTGEQLVRAEMLRVQGELLAAAGATCAPPGITAENVLQHALTLARQQQATMLELRAAVSLSRLWQQQGQRARAHEVLGTVYACCTEGLNTVDLQEARALLGGSRATLAACAKYRATEAAWMMTSRAMQTVGGVAYTGSIRWNVCGVLSALPR</sequence>
<dbReference type="InterPro" id="IPR041664">
    <property type="entry name" value="AAA_16"/>
</dbReference>
<dbReference type="SUPFAM" id="SSF48452">
    <property type="entry name" value="TPR-like"/>
    <property type="match status" value="2"/>
</dbReference>
<dbReference type="InterPro" id="IPR011990">
    <property type="entry name" value="TPR-like_helical_dom_sf"/>
</dbReference>
<dbReference type="Gene3D" id="1.25.40.10">
    <property type="entry name" value="Tetratricopeptide repeat domain"/>
    <property type="match status" value="1"/>
</dbReference>
<dbReference type="GO" id="GO:0016627">
    <property type="term" value="F:oxidoreductase activity, acting on the CH-CH group of donors"/>
    <property type="evidence" value="ECO:0007669"/>
    <property type="project" value="InterPro"/>
</dbReference>
<evidence type="ECO:0000313" key="4">
    <source>
        <dbReference type="EMBL" id="MBM3225417.1"/>
    </source>
</evidence>
<evidence type="ECO:0000259" key="3">
    <source>
        <dbReference type="Pfam" id="PF13191"/>
    </source>
</evidence>
<protein>
    <submittedName>
        <fullName evidence="4">Tetratricopeptide repeat protein</fullName>
    </submittedName>
</protein>
<dbReference type="SUPFAM" id="SSF47203">
    <property type="entry name" value="Acyl-CoA dehydrogenase C-terminal domain-like"/>
    <property type="match status" value="1"/>
</dbReference>
<dbReference type="AlphaFoldDB" id="A0A938B1W8"/>
<accession>A0A938B1W8</accession>